<feature type="transmembrane region" description="Helical" evidence="1">
    <location>
        <begin position="111"/>
        <end position="130"/>
    </location>
</feature>
<sequence length="138" mass="15228">MQTNTYSPPVADVEIEPAKIEVPDIILKRIKNAWITGIVSGSITLIFTLIAMNGSQILGFSIWNLSDVALIFGLTFGIYKKSRACAVAMLAYFLLSKIIVIAQTGSFNGGILAIVFIYYYVYGVIGTFAYHKHLKENQ</sequence>
<protein>
    <submittedName>
        <fullName evidence="2">Uncharacterized protein</fullName>
    </submittedName>
</protein>
<accession>A0A923KKD7</accession>
<organism evidence="2 3">
    <name type="scientific">Undibacterium nitidum</name>
    <dbReference type="NCBI Taxonomy" id="2762298"/>
    <lineage>
        <taxon>Bacteria</taxon>
        <taxon>Pseudomonadati</taxon>
        <taxon>Pseudomonadota</taxon>
        <taxon>Betaproteobacteria</taxon>
        <taxon>Burkholderiales</taxon>
        <taxon>Oxalobacteraceae</taxon>
        <taxon>Undibacterium</taxon>
    </lineage>
</organism>
<proteinExistence type="predicted"/>
<evidence type="ECO:0000313" key="3">
    <source>
        <dbReference type="Proteomes" id="UP000627446"/>
    </source>
</evidence>
<comment type="caution">
    <text evidence="2">The sequence shown here is derived from an EMBL/GenBank/DDBJ whole genome shotgun (WGS) entry which is preliminary data.</text>
</comment>
<gene>
    <name evidence="2" type="ORF">H8K36_04790</name>
</gene>
<name>A0A923KKD7_9BURK</name>
<dbReference type="AlphaFoldDB" id="A0A923KKD7"/>
<keyword evidence="1" id="KW-1133">Transmembrane helix</keyword>
<dbReference type="EMBL" id="JACOFZ010000001">
    <property type="protein sequence ID" value="MBC3880680.1"/>
    <property type="molecule type" value="Genomic_DNA"/>
</dbReference>
<evidence type="ECO:0000256" key="1">
    <source>
        <dbReference type="SAM" id="Phobius"/>
    </source>
</evidence>
<feature type="transmembrane region" description="Helical" evidence="1">
    <location>
        <begin position="86"/>
        <end position="105"/>
    </location>
</feature>
<keyword evidence="1" id="KW-0472">Membrane</keyword>
<keyword evidence="3" id="KW-1185">Reference proteome</keyword>
<dbReference type="RefSeq" id="WP_186914834.1">
    <property type="nucleotide sequence ID" value="NZ_JACOFZ010000001.1"/>
</dbReference>
<reference evidence="2" key="1">
    <citation type="submission" date="2020-08" db="EMBL/GenBank/DDBJ databases">
        <title>Novel species isolated from subtropical streams in China.</title>
        <authorList>
            <person name="Lu H."/>
        </authorList>
    </citation>
    <scope>NUCLEOTIDE SEQUENCE</scope>
    <source>
        <strain evidence="2">LX22W</strain>
    </source>
</reference>
<evidence type="ECO:0000313" key="2">
    <source>
        <dbReference type="EMBL" id="MBC3880680.1"/>
    </source>
</evidence>
<keyword evidence="1" id="KW-0812">Transmembrane</keyword>
<dbReference type="Proteomes" id="UP000627446">
    <property type="component" value="Unassembled WGS sequence"/>
</dbReference>
<feature type="transmembrane region" description="Helical" evidence="1">
    <location>
        <begin position="33"/>
        <end position="51"/>
    </location>
</feature>
<feature type="transmembrane region" description="Helical" evidence="1">
    <location>
        <begin position="57"/>
        <end position="79"/>
    </location>
</feature>